<keyword evidence="2" id="KW-1185">Reference proteome</keyword>
<name>A0AC61RFT8_9BACT</name>
<organism evidence="1 2">
    <name type="scientific">Lepagella muris</name>
    <dbReference type="NCBI Taxonomy" id="3032870"/>
    <lineage>
        <taxon>Bacteria</taxon>
        <taxon>Pseudomonadati</taxon>
        <taxon>Bacteroidota</taxon>
        <taxon>Bacteroidia</taxon>
        <taxon>Bacteroidales</taxon>
        <taxon>Muribaculaceae</taxon>
        <taxon>Lepagella</taxon>
    </lineage>
</organism>
<reference evidence="1" key="1">
    <citation type="submission" date="2019-04" db="EMBL/GenBank/DDBJ databases">
        <title>Microbes associate with the intestines of laboratory mice.</title>
        <authorList>
            <person name="Navarre W."/>
            <person name="Wong E."/>
            <person name="Huang K."/>
            <person name="Tropini C."/>
            <person name="Ng K."/>
            <person name="Yu B."/>
        </authorList>
    </citation>
    <scope>NUCLEOTIDE SEQUENCE</scope>
    <source>
        <strain evidence="1">NM04_E33</strain>
    </source>
</reference>
<dbReference type="EMBL" id="SRYB01000034">
    <property type="protein sequence ID" value="TGY76882.1"/>
    <property type="molecule type" value="Genomic_DNA"/>
</dbReference>
<evidence type="ECO:0000313" key="1">
    <source>
        <dbReference type="EMBL" id="TGY76882.1"/>
    </source>
</evidence>
<dbReference type="Proteomes" id="UP000306319">
    <property type="component" value="Unassembled WGS sequence"/>
</dbReference>
<sequence>MTQAEYNSYRFDSQNDPSDEQLGQLMENAAKKVRETNRESDVKFYQELRRASDEAKSRTSKSKNP</sequence>
<accession>A0AC61RFT8</accession>
<proteinExistence type="predicted"/>
<evidence type="ECO:0000313" key="2">
    <source>
        <dbReference type="Proteomes" id="UP000306319"/>
    </source>
</evidence>
<gene>
    <name evidence="1" type="ORF">E5331_16920</name>
</gene>
<protein>
    <submittedName>
        <fullName evidence="1">Uncharacterized protein</fullName>
    </submittedName>
</protein>
<comment type="caution">
    <text evidence="1">The sequence shown here is derived from an EMBL/GenBank/DDBJ whole genome shotgun (WGS) entry which is preliminary data.</text>
</comment>